<evidence type="ECO:0000256" key="1">
    <source>
        <dbReference type="SAM" id="MobiDB-lite"/>
    </source>
</evidence>
<sequence>MEQPQFDRLIREKLENLNPEFRADHWQRMQEAMASDEELEPLNANETAFDREVFLQMRHFNVGAVPRHWARLRRRMEEAIYLRNLILGSKVSEILVFTLVLLLFIQLPLSNPENKATFPMPFSSPAHKAVAGQQPNKSSIPASSGPSSSASNHRKQTSSNDGFNAHETYLSSDAPEIEIVSHPNMSLATLESANRQIQGKTPELEAQNPMVEDEKHAEAMSNYYVFGNQLTPLAQQRSNAVLERRLSIFEANTLKPFRKKTILSAAMFGGPDYNRIITPPNQETRTDAFERYAMGYGGGILFSAERGRWELGTGLIYAAKPYNPRQIVKYQGNSAQGYTAAYFNQVALDIINIPFHARYNFYLHKRTRLYAVMGASLQVAASTSYFITTASSATGPLKPEMRNVPFDNTSGGVLEGGSIKENGYITGNLGLGVEHFMSDRWSLFVQPTYQHSMGHFSDGFGPSRDRISTMSLWTGIRVRILE</sequence>
<reference key="2">
    <citation type="submission" date="2011-04" db="EMBL/GenBank/DDBJ databases">
        <title>Complete sequence of chromosome of Haliscomenobacter hydrossis DSM 1100.</title>
        <authorList>
            <consortium name="US DOE Joint Genome Institute (JGI-PGF)"/>
            <person name="Lucas S."/>
            <person name="Han J."/>
            <person name="Lapidus A."/>
            <person name="Bruce D."/>
            <person name="Goodwin L."/>
            <person name="Pitluck S."/>
            <person name="Peters L."/>
            <person name="Kyrpides N."/>
            <person name="Mavromatis K."/>
            <person name="Ivanova N."/>
            <person name="Ovchinnikova G."/>
            <person name="Pagani I."/>
            <person name="Daligault H."/>
            <person name="Detter J.C."/>
            <person name="Han C."/>
            <person name="Land M."/>
            <person name="Hauser L."/>
            <person name="Markowitz V."/>
            <person name="Cheng J.-F."/>
            <person name="Hugenholtz P."/>
            <person name="Woyke T."/>
            <person name="Wu D."/>
            <person name="Verbarg S."/>
            <person name="Frueling A."/>
            <person name="Brambilla E."/>
            <person name="Klenk H.-P."/>
            <person name="Eisen J.A."/>
        </authorList>
    </citation>
    <scope>NUCLEOTIDE SEQUENCE</scope>
    <source>
        <strain>DSM 1100</strain>
    </source>
</reference>
<dbReference type="HOGENOM" id="CLU_565924_0_0_10"/>
<dbReference type="EMBL" id="CP002691">
    <property type="protein sequence ID" value="AEE50804.1"/>
    <property type="molecule type" value="Genomic_DNA"/>
</dbReference>
<organism evidence="2 3">
    <name type="scientific">Haliscomenobacter hydrossis (strain ATCC 27775 / DSM 1100 / LMG 10767 / O)</name>
    <dbReference type="NCBI Taxonomy" id="760192"/>
    <lineage>
        <taxon>Bacteria</taxon>
        <taxon>Pseudomonadati</taxon>
        <taxon>Bacteroidota</taxon>
        <taxon>Saprospiria</taxon>
        <taxon>Saprospirales</taxon>
        <taxon>Haliscomenobacteraceae</taxon>
        <taxon>Haliscomenobacter</taxon>
    </lineage>
</organism>
<evidence type="ECO:0000313" key="2">
    <source>
        <dbReference type="EMBL" id="AEE50804.1"/>
    </source>
</evidence>
<name>F4L5E0_HALH1</name>
<dbReference type="SUPFAM" id="SSF56925">
    <property type="entry name" value="OMPA-like"/>
    <property type="match status" value="1"/>
</dbReference>
<accession>F4L5E0</accession>
<dbReference type="STRING" id="760192.Halhy_2940"/>
<dbReference type="KEGG" id="hhy:Halhy_2940"/>
<gene>
    <name evidence="2" type="ordered locus">Halhy_2940</name>
</gene>
<reference evidence="2 3" key="1">
    <citation type="journal article" date="2011" name="Stand. Genomic Sci.">
        <title>Complete genome sequence of Haliscomenobacter hydrossis type strain (O).</title>
        <authorList>
            <consortium name="US DOE Joint Genome Institute (JGI-PGF)"/>
            <person name="Daligault H."/>
            <person name="Lapidus A."/>
            <person name="Zeytun A."/>
            <person name="Nolan M."/>
            <person name="Lucas S."/>
            <person name="Del Rio T.G."/>
            <person name="Tice H."/>
            <person name="Cheng J.F."/>
            <person name="Tapia R."/>
            <person name="Han C."/>
            <person name="Goodwin L."/>
            <person name="Pitluck S."/>
            <person name="Liolios K."/>
            <person name="Pagani I."/>
            <person name="Ivanova N."/>
            <person name="Huntemann M."/>
            <person name="Mavromatis K."/>
            <person name="Mikhailova N."/>
            <person name="Pati A."/>
            <person name="Chen A."/>
            <person name="Palaniappan K."/>
            <person name="Land M."/>
            <person name="Hauser L."/>
            <person name="Brambilla E.M."/>
            <person name="Rohde M."/>
            <person name="Verbarg S."/>
            <person name="Goker M."/>
            <person name="Bristow J."/>
            <person name="Eisen J.A."/>
            <person name="Markowitz V."/>
            <person name="Hugenholtz P."/>
            <person name="Kyrpides N.C."/>
            <person name="Klenk H.P."/>
            <person name="Woyke T."/>
        </authorList>
    </citation>
    <scope>NUCLEOTIDE SEQUENCE [LARGE SCALE GENOMIC DNA]</scope>
    <source>
        <strain evidence="3">ATCC 27775 / DSM 1100 / LMG 10767 / O</strain>
    </source>
</reference>
<feature type="region of interest" description="Disordered" evidence="1">
    <location>
        <begin position="125"/>
        <end position="167"/>
    </location>
</feature>
<dbReference type="OrthoDB" id="1494931at2"/>
<evidence type="ECO:0008006" key="4">
    <source>
        <dbReference type="Google" id="ProtNLM"/>
    </source>
</evidence>
<dbReference type="AlphaFoldDB" id="F4L5E0"/>
<dbReference type="InterPro" id="IPR011250">
    <property type="entry name" value="OMP/PagP_B-barrel"/>
</dbReference>
<proteinExistence type="predicted"/>
<keyword evidence="3" id="KW-1185">Reference proteome</keyword>
<dbReference type="RefSeq" id="WP_013765347.1">
    <property type="nucleotide sequence ID" value="NC_015510.1"/>
</dbReference>
<dbReference type="Proteomes" id="UP000008461">
    <property type="component" value="Chromosome"/>
</dbReference>
<protein>
    <recommendedName>
        <fullName evidence="4">Outer membrane protein beta-barrel domain-containing protein</fullName>
    </recommendedName>
</protein>
<evidence type="ECO:0000313" key="3">
    <source>
        <dbReference type="Proteomes" id="UP000008461"/>
    </source>
</evidence>
<feature type="compositionally biased region" description="Low complexity" evidence="1">
    <location>
        <begin position="138"/>
        <end position="151"/>
    </location>
</feature>